<feature type="signal peptide" evidence="2">
    <location>
        <begin position="1"/>
        <end position="19"/>
    </location>
</feature>
<organism evidence="3 4">
    <name type="scientific">Pseudomassariella vexata</name>
    <dbReference type="NCBI Taxonomy" id="1141098"/>
    <lineage>
        <taxon>Eukaryota</taxon>
        <taxon>Fungi</taxon>
        <taxon>Dikarya</taxon>
        <taxon>Ascomycota</taxon>
        <taxon>Pezizomycotina</taxon>
        <taxon>Sordariomycetes</taxon>
        <taxon>Xylariomycetidae</taxon>
        <taxon>Amphisphaeriales</taxon>
        <taxon>Pseudomassariaceae</taxon>
        <taxon>Pseudomassariella</taxon>
    </lineage>
</organism>
<evidence type="ECO:0000256" key="1">
    <source>
        <dbReference type="SAM" id="MobiDB-lite"/>
    </source>
</evidence>
<dbReference type="InParanoid" id="A0A1Y2DFV2"/>
<evidence type="ECO:0000256" key="2">
    <source>
        <dbReference type="SAM" id="SignalP"/>
    </source>
</evidence>
<feature type="region of interest" description="Disordered" evidence="1">
    <location>
        <begin position="22"/>
        <end position="85"/>
    </location>
</feature>
<proteinExistence type="predicted"/>
<sequence length="217" mass="23966">MTPSLRVIFLQTVLEVIRAGMPGLSIDPDTMNCTDSPDESNTNGSSTSTSSASTASTPTGRRKRQRQDLDINTTISDESDDDNGVRQLYKRAKDQQRKFNRKRDRKKPLTDLGSCIERAAEAIGRPIGAADVEDAMKLLQSDGFVKNLDWRLRVKAYEEIGTNVANSVLYCQISDLRERRLWLLTLIGAKIDEEEVEGDGVKVKGLKQKAPIGVGPA</sequence>
<keyword evidence="4" id="KW-1185">Reference proteome</keyword>
<keyword evidence="2" id="KW-0732">Signal</keyword>
<evidence type="ECO:0000313" key="3">
    <source>
        <dbReference type="EMBL" id="ORY58099.1"/>
    </source>
</evidence>
<comment type="caution">
    <text evidence="3">The sequence shown here is derived from an EMBL/GenBank/DDBJ whole genome shotgun (WGS) entry which is preliminary data.</text>
</comment>
<accession>A0A1Y2DFV2</accession>
<protein>
    <submittedName>
        <fullName evidence="3">Uncharacterized protein</fullName>
    </submittedName>
</protein>
<dbReference type="RefSeq" id="XP_040711134.1">
    <property type="nucleotide sequence ID" value="XM_040858840.1"/>
</dbReference>
<feature type="chain" id="PRO_5012078915" evidence="2">
    <location>
        <begin position="20"/>
        <end position="217"/>
    </location>
</feature>
<dbReference type="Proteomes" id="UP000193689">
    <property type="component" value="Unassembled WGS sequence"/>
</dbReference>
<reference evidence="3 4" key="1">
    <citation type="submission" date="2016-07" db="EMBL/GenBank/DDBJ databases">
        <title>Pervasive Adenine N6-methylation of Active Genes in Fungi.</title>
        <authorList>
            <consortium name="DOE Joint Genome Institute"/>
            <person name="Mondo S.J."/>
            <person name="Dannebaum R.O."/>
            <person name="Kuo R.C."/>
            <person name="Labutti K."/>
            <person name="Haridas S."/>
            <person name="Kuo A."/>
            <person name="Salamov A."/>
            <person name="Ahrendt S.R."/>
            <person name="Lipzen A."/>
            <person name="Sullivan W."/>
            <person name="Andreopoulos W.B."/>
            <person name="Clum A."/>
            <person name="Lindquist E."/>
            <person name="Daum C."/>
            <person name="Ramamoorthy G.K."/>
            <person name="Gryganskyi A."/>
            <person name="Culley D."/>
            <person name="Magnuson J.K."/>
            <person name="James T.Y."/>
            <person name="O'Malley M.A."/>
            <person name="Stajich J.E."/>
            <person name="Spatafora J.W."/>
            <person name="Visel A."/>
            <person name="Grigoriev I.V."/>
        </authorList>
    </citation>
    <scope>NUCLEOTIDE SEQUENCE [LARGE SCALE GENOMIC DNA]</scope>
    <source>
        <strain evidence="3 4">CBS 129021</strain>
    </source>
</reference>
<name>A0A1Y2DFV2_9PEZI</name>
<evidence type="ECO:0000313" key="4">
    <source>
        <dbReference type="Proteomes" id="UP000193689"/>
    </source>
</evidence>
<dbReference type="GeneID" id="63775052"/>
<feature type="compositionally biased region" description="Low complexity" evidence="1">
    <location>
        <begin position="40"/>
        <end position="59"/>
    </location>
</feature>
<dbReference type="AlphaFoldDB" id="A0A1Y2DFV2"/>
<gene>
    <name evidence="3" type="ORF">BCR38DRAFT_413511</name>
</gene>
<dbReference type="EMBL" id="MCFJ01000017">
    <property type="protein sequence ID" value="ORY58099.1"/>
    <property type="molecule type" value="Genomic_DNA"/>
</dbReference>